<dbReference type="InterPro" id="IPR013083">
    <property type="entry name" value="Znf_RING/FYVE/PHD"/>
</dbReference>
<evidence type="ECO:0000259" key="13">
    <source>
        <dbReference type="PROSITE" id="PS51416"/>
    </source>
</evidence>
<keyword evidence="5" id="KW-0677">Repeat</keyword>
<dbReference type="SUPFAM" id="SSF57850">
    <property type="entry name" value="RING/U-box"/>
    <property type="match status" value="2"/>
</dbReference>
<accession>A0ABM1MLP3</accession>
<dbReference type="PANTHER" id="PTHR24202:SF4">
    <property type="entry name" value="E3 UBIQUITIN-PROTEIN LIGASE MIB2-RELATED"/>
    <property type="match status" value="1"/>
</dbReference>
<dbReference type="Gene3D" id="3.30.40.10">
    <property type="entry name" value="Zinc/RING finger domain, C3HC4 (zinc finger)"/>
    <property type="match status" value="2"/>
</dbReference>
<dbReference type="PROSITE" id="PS50089">
    <property type="entry name" value="ZF_RING_2"/>
    <property type="match status" value="1"/>
</dbReference>
<feature type="domain" description="RING-type" evidence="11">
    <location>
        <begin position="257"/>
        <end position="290"/>
    </location>
</feature>
<dbReference type="Gene3D" id="3.30.60.90">
    <property type="match status" value="1"/>
</dbReference>
<dbReference type="SMART" id="SM00291">
    <property type="entry name" value="ZnF_ZZ"/>
    <property type="match status" value="1"/>
</dbReference>
<dbReference type="InterPro" id="IPR043145">
    <property type="entry name" value="Znf_ZZ_sf"/>
</dbReference>
<dbReference type="InterPro" id="IPR000433">
    <property type="entry name" value="Znf_ZZ"/>
</dbReference>
<dbReference type="Gene3D" id="2.30.30.40">
    <property type="entry name" value="SH3 Domains"/>
    <property type="match status" value="1"/>
</dbReference>
<dbReference type="SUPFAM" id="SSF159034">
    <property type="entry name" value="Mib/herc2 domain-like"/>
    <property type="match status" value="1"/>
</dbReference>
<keyword evidence="7" id="KW-0833">Ubl conjugation pathway</keyword>
<comment type="subcellular location">
    <subcellularLocation>
        <location evidence="1">Cytoplasm</location>
    </subcellularLocation>
</comment>
<evidence type="ECO:0000256" key="3">
    <source>
        <dbReference type="ARBA" id="ARBA00022490"/>
    </source>
</evidence>
<name>A0ABM1MLP3_NICVS</name>
<dbReference type="PROSITE" id="PS50135">
    <property type="entry name" value="ZF_ZZ_2"/>
    <property type="match status" value="1"/>
</dbReference>
<evidence type="ECO:0000313" key="14">
    <source>
        <dbReference type="Proteomes" id="UP000695000"/>
    </source>
</evidence>
<dbReference type="PANTHER" id="PTHR24202">
    <property type="entry name" value="E3 UBIQUITIN-PROTEIN LIGASE MIB2"/>
    <property type="match status" value="1"/>
</dbReference>
<keyword evidence="6 10" id="KW-0863">Zinc-finger</keyword>
<keyword evidence="9" id="KW-0914">Notch signaling pathway</keyword>
<dbReference type="InterPro" id="IPR037252">
    <property type="entry name" value="Mib_Herc2_sf"/>
</dbReference>
<dbReference type="Pfam" id="PF00569">
    <property type="entry name" value="ZZ"/>
    <property type="match status" value="1"/>
</dbReference>
<organism evidence="14 15">
    <name type="scientific">Nicrophorus vespilloides</name>
    <name type="common">Boreal carrion beetle</name>
    <dbReference type="NCBI Taxonomy" id="110193"/>
    <lineage>
        <taxon>Eukaryota</taxon>
        <taxon>Metazoa</taxon>
        <taxon>Ecdysozoa</taxon>
        <taxon>Arthropoda</taxon>
        <taxon>Hexapoda</taxon>
        <taxon>Insecta</taxon>
        <taxon>Pterygota</taxon>
        <taxon>Neoptera</taxon>
        <taxon>Endopterygota</taxon>
        <taxon>Coleoptera</taxon>
        <taxon>Polyphaga</taxon>
        <taxon>Staphyliniformia</taxon>
        <taxon>Silphidae</taxon>
        <taxon>Nicrophorinae</taxon>
        <taxon>Nicrophorus</taxon>
    </lineage>
</organism>
<dbReference type="Proteomes" id="UP000695000">
    <property type="component" value="Unplaced"/>
</dbReference>
<evidence type="ECO:0000256" key="4">
    <source>
        <dbReference type="ARBA" id="ARBA00022723"/>
    </source>
</evidence>
<feature type="domain" description="ZZ-type" evidence="12">
    <location>
        <begin position="73"/>
        <end position="125"/>
    </location>
</feature>
<evidence type="ECO:0000256" key="1">
    <source>
        <dbReference type="ARBA" id="ARBA00004496"/>
    </source>
</evidence>
<keyword evidence="3" id="KW-0963">Cytoplasm</keyword>
<dbReference type="PROSITE" id="PS51416">
    <property type="entry name" value="MIB_HERC2"/>
    <property type="match status" value="1"/>
</dbReference>
<evidence type="ECO:0000256" key="7">
    <source>
        <dbReference type="ARBA" id="ARBA00022786"/>
    </source>
</evidence>
<keyword evidence="14" id="KW-1185">Reference proteome</keyword>
<comment type="pathway">
    <text evidence="2">Protein modification; protein ubiquitination.</text>
</comment>
<sequence>MSLVGIRVVRGPHWKWNDQDRGEGNLGTVCEELDDVSQLVIVKWDQGTCNNYRAGHENQYDLRIFDNSYLGVIHNSVCKGCNIKSIIGMKYRCSTCKCYDLCTSCYHNNKHNVTHVFTVFPTNTSIGINLPSRMCSKKAKLRYGSTYYYDHLPLLGKNYEKIVKTDTKNEAEQIQNLEKAKHCIGCNKPSSENVTFEPCNHKLACIDCSELFTICMICRVPIKKRISVDSKILPNPEEARLRKLEDVLHKLEELYFCGICSEYVANTLFICGHKVCESCSERLSTCHMCRKLISLRLTI</sequence>
<evidence type="ECO:0000256" key="8">
    <source>
        <dbReference type="ARBA" id="ARBA00022833"/>
    </source>
</evidence>
<evidence type="ECO:0000256" key="2">
    <source>
        <dbReference type="ARBA" id="ARBA00004906"/>
    </source>
</evidence>
<gene>
    <name evidence="15" type="primary">LOC108561888</name>
</gene>
<dbReference type="InterPro" id="IPR010606">
    <property type="entry name" value="Mib_Herc2"/>
</dbReference>
<dbReference type="Pfam" id="PF13920">
    <property type="entry name" value="zf-C3HC4_3"/>
    <property type="match status" value="2"/>
</dbReference>
<evidence type="ECO:0000256" key="5">
    <source>
        <dbReference type="ARBA" id="ARBA00022737"/>
    </source>
</evidence>
<feature type="domain" description="MIB/HERC2" evidence="13">
    <location>
        <begin position="1"/>
        <end position="68"/>
    </location>
</feature>
<reference evidence="15" key="1">
    <citation type="submission" date="2025-08" db="UniProtKB">
        <authorList>
            <consortium name="RefSeq"/>
        </authorList>
    </citation>
    <scope>IDENTIFICATION</scope>
    <source>
        <tissue evidence="15">Whole Larva</tissue>
    </source>
</reference>
<dbReference type="GeneID" id="108561888"/>
<evidence type="ECO:0000256" key="9">
    <source>
        <dbReference type="ARBA" id="ARBA00022976"/>
    </source>
</evidence>
<keyword evidence="4" id="KW-0479">Metal-binding</keyword>
<evidence type="ECO:0000259" key="12">
    <source>
        <dbReference type="PROSITE" id="PS50135"/>
    </source>
</evidence>
<evidence type="ECO:0000256" key="6">
    <source>
        <dbReference type="ARBA" id="ARBA00022771"/>
    </source>
</evidence>
<protein>
    <submittedName>
        <fullName evidence="15">E3 ubiquitin-protein ligase MIB1</fullName>
    </submittedName>
</protein>
<proteinExistence type="predicted"/>
<evidence type="ECO:0000313" key="15">
    <source>
        <dbReference type="RefSeq" id="XP_017775493.1"/>
    </source>
</evidence>
<evidence type="ECO:0000259" key="11">
    <source>
        <dbReference type="PROSITE" id="PS50089"/>
    </source>
</evidence>
<dbReference type="RefSeq" id="XP_017775493.1">
    <property type="nucleotide sequence ID" value="XM_017920004.1"/>
</dbReference>
<dbReference type="SMART" id="SM00184">
    <property type="entry name" value="RING"/>
    <property type="match status" value="2"/>
</dbReference>
<dbReference type="Pfam" id="PF06701">
    <property type="entry name" value="MIB_HERC2"/>
    <property type="match status" value="1"/>
</dbReference>
<evidence type="ECO:0000256" key="10">
    <source>
        <dbReference type="PROSITE-ProRule" id="PRU00228"/>
    </source>
</evidence>
<keyword evidence="8" id="KW-0862">Zinc</keyword>
<dbReference type="InterPro" id="IPR001841">
    <property type="entry name" value="Znf_RING"/>
</dbReference>